<sequence>MKLLKKAAAGAATAGILAGGMLFTAAQPASAAVSCNWVVKYDGAWLPGYVSGSTVTRECQLAQGNDNEGVRQLQTTLKKCYGRSLDEDGVFGSLTKSALIYAQKKAFPNDSSQWDGIYGPNTRKGILHEATTSGCKRVN</sequence>
<evidence type="ECO:0000313" key="3">
    <source>
        <dbReference type="EMBL" id="WUG92191.1"/>
    </source>
</evidence>
<name>A0ABZ1NL50_STRVL</name>
<protein>
    <submittedName>
        <fullName evidence="3">Peptidoglycan-binding protein</fullName>
    </submittedName>
</protein>
<dbReference type="RefSeq" id="WP_328336617.1">
    <property type="nucleotide sequence ID" value="NZ_CP107906.1"/>
</dbReference>
<dbReference type="Gene3D" id="1.10.101.10">
    <property type="entry name" value="PGBD-like superfamily/PGBD"/>
    <property type="match status" value="1"/>
</dbReference>
<reference evidence="3 4" key="1">
    <citation type="submission" date="2022-10" db="EMBL/GenBank/DDBJ databases">
        <title>The complete genomes of actinobacterial strains from the NBC collection.</title>
        <authorList>
            <person name="Joergensen T.S."/>
            <person name="Alvarez Arevalo M."/>
            <person name="Sterndorff E.B."/>
            <person name="Faurdal D."/>
            <person name="Vuksanovic O."/>
            <person name="Mourched A.-S."/>
            <person name="Charusanti P."/>
            <person name="Shaw S."/>
            <person name="Blin K."/>
            <person name="Weber T."/>
        </authorList>
    </citation>
    <scope>NUCLEOTIDE SEQUENCE [LARGE SCALE GENOMIC DNA]</scope>
    <source>
        <strain evidence="3 4">NBC_00456</strain>
    </source>
</reference>
<keyword evidence="1" id="KW-0732">Signal</keyword>
<feature type="signal peptide" evidence="1">
    <location>
        <begin position="1"/>
        <end position="31"/>
    </location>
</feature>
<organism evidence="3 4">
    <name type="scientific">Streptomyces violaceus</name>
    <name type="common">Streptomyces venezuelae</name>
    <dbReference type="NCBI Taxonomy" id="1936"/>
    <lineage>
        <taxon>Bacteria</taxon>
        <taxon>Bacillati</taxon>
        <taxon>Actinomycetota</taxon>
        <taxon>Actinomycetes</taxon>
        <taxon>Kitasatosporales</taxon>
        <taxon>Streptomycetaceae</taxon>
        <taxon>Streptomyces</taxon>
    </lineage>
</organism>
<feature type="chain" id="PRO_5045152293" evidence="1">
    <location>
        <begin position="32"/>
        <end position="139"/>
    </location>
</feature>
<dbReference type="EMBL" id="CP107906">
    <property type="protein sequence ID" value="WUG92191.1"/>
    <property type="molecule type" value="Genomic_DNA"/>
</dbReference>
<evidence type="ECO:0000259" key="2">
    <source>
        <dbReference type="Pfam" id="PF01471"/>
    </source>
</evidence>
<accession>A0ABZ1NL50</accession>
<dbReference type="Proteomes" id="UP001341259">
    <property type="component" value="Chromosome"/>
</dbReference>
<keyword evidence="4" id="KW-1185">Reference proteome</keyword>
<proteinExistence type="predicted"/>
<dbReference type="InterPro" id="IPR036365">
    <property type="entry name" value="PGBD-like_sf"/>
</dbReference>
<evidence type="ECO:0000313" key="4">
    <source>
        <dbReference type="Proteomes" id="UP001341259"/>
    </source>
</evidence>
<feature type="domain" description="Peptidoglycan binding-like" evidence="2">
    <location>
        <begin position="67"/>
        <end position="124"/>
    </location>
</feature>
<dbReference type="PROSITE" id="PS51257">
    <property type="entry name" value="PROKAR_LIPOPROTEIN"/>
    <property type="match status" value="1"/>
</dbReference>
<dbReference type="InterPro" id="IPR036366">
    <property type="entry name" value="PGBDSf"/>
</dbReference>
<evidence type="ECO:0000256" key="1">
    <source>
        <dbReference type="SAM" id="SignalP"/>
    </source>
</evidence>
<dbReference type="SUPFAM" id="SSF47090">
    <property type="entry name" value="PGBD-like"/>
    <property type="match status" value="1"/>
</dbReference>
<gene>
    <name evidence="3" type="ORF">OHB29_03685</name>
</gene>
<dbReference type="InterPro" id="IPR002477">
    <property type="entry name" value="Peptidoglycan-bd-like"/>
</dbReference>
<dbReference type="Pfam" id="PF01471">
    <property type="entry name" value="PG_binding_1"/>
    <property type="match status" value="1"/>
</dbReference>